<evidence type="ECO:0000259" key="8">
    <source>
        <dbReference type="Pfam" id="PF00326"/>
    </source>
</evidence>
<dbReference type="ESTHER" id="tetts-q239b4">
    <property type="family name" value="ACPH_Peptidase_S9"/>
</dbReference>
<dbReference type="EMBL" id="GG662738">
    <property type="protein sequence ID" value="EAR93056.2"/>
    <property type="molecule type" value="Genomic_DNA"/>
</dbReference>
<dbReference type="eggNOG" id="KOG2100">
    <property type="taxonomic scope" value="Eukaryota"/>
</dbReference>
<evidence type="ECO:0000256" key="6">
    <source>
        <dbReference type="ARBA" id="ARBA00022490"/>
    </source>
</evidence>
<dbReference type="InParanoid" id="Q239B4"/>
<dbReference type="InterPro" id="IPR001375">
    <property type="entry name" value="Peptidase_S9_cat"/>
</dbReference>
<name>Q239B4_TETTS</name>
<keyword evidence="6" id="KW-0963">Cytoplasm</keyword>
<dbReference type="Proteomes" id="UP000009168">
    <property type="component" value="Unassembled WGS sequence"/>
</dbReference>
<dbReference type="MEROPS" id="S09.004"/>
<feature type="domain" description="Peptidase S9 prolyl oligopeptidase catalytic" evidence="8">
    <location>
        <begin position="553"/>
        <end position="759"/>
    </location>
</feature>
<dbReference type="InterPro" id="IPR029058">
    <property type="entry name" value="AB_hydrolase_fold"/>
</dbReference>
<gene>
    <name evidence="10" type="ORF">TTHERM_00449010</name>
</gene>
<evidence type="ECO:0000256" key="1">
    <source>
        <dbReference type="ARBA" id="ARBA00000721"/>
    </source>
</evidence>
<dbReference type="KEGG" id="tet:TTHERM_00449010"/>
<organism evidence="10 11">
    <name type="scientific">Tetrahymena thermophila (strain SB210)</name>
    <dbReference type="NCBI Taxonomy" id="312017"/>
    <lineage>
        <taxon>Eukaryota</taxon>
        <taxon>Sar</taxon>
        <taxon>Alveolata</taxon>
        <taxon>Ciliophora</taxon>
        <taxon>Intramacronucleata</taxon>
        <taxon>Oligohymenophorea</taxon>
        <taxon>Hymenostomatida</taxon>
        <taxon>Tetrahymenina</taxon>
        <taxon>Tetrahymenidae</taxon>
        <taxon>Tetrahymena</taxon>
    </lineage>
</organism>
<dbReference type="GeneID" id="7845782"/>
<evidence type="ECO:0000256" key="2">
    <source>
        <dbReference type="ARBA" id="ARBA00004496"/>
    </source>
</evidence>
<dbReference type="SUPFAM" id="SSF53474">
    <property type="entry name" value="alpha/beta-Hydrolases"/>
    <property type="match status" value="1"/>
</dbReference>
<keyword evidence="7" id="KW-0378">Hydrolase</keyword>
<dbReference type="GO" id="GO:0004252">
    <property type="term" value="F:serine-type endopeptidase activity"/>
    <property type="evidence" value="ECO:0007669"/>
    <property type="project" value="TreeGrafter"/>
</dbReference>
<comment type="subunit">
    <text evidence="4">Homotetramer.</text>
</comment>
<dbReference type="Pfam" id="PF19283">
    <property type="entry name" value="APEH_N"/>
    <property type="match status" value="1"/>
</dbReference>
<evidence type="ECO:0000256" key="7">
    <source>
        <dbReference type="ARBA" id="ARBA00022801"/>
    </source>
</evidence>
<dbReference type="GO" id="GO:0006508">
    <property type="term" value="P:proteolysis"/>
    <property type="evidence" value="ECO:0007669"/>
    <property type="project" value="InterPro"/>
</dbReference>
<evidence type="ECO:0000256" key="3">
    <source>
        <dbReference type="ARBA" id="ARBA00010040"/>
    </source>
</evidence>
<evidence type="ECO:0000313" key="10">
    <source>
        <dbReference type="EMBL" id="EAR93056.2"/>
    </source>
</evidence>
<dbReference type="Pfam" id="PF00326">
    <property type="entry name" value="Peptidase_S9"/>
    <property type="match status" value="1"/>
</dbReference>
<accession>Q239B4</accession>
<dbReference type="Gene3D" id="3.40.50.1820">
    <property type="entry name" value="alpha/beta hydrolase"/>
    <property type="match status" value="1"/>
</dbReference>
<keyword evidence="11" id="KW-1185">Reference proteome</keyword>
<feature type="domain" description="Acylamino-acid-releasing enzyme N-terminal" evidence="9">
    <location>
        <begin position="8"/>
        <end position="439"/>
    </location>
</feature>
<dbReference type="STRING" id="312017.Q239B4"/>
<dbReference type="PANTHER" id="PTHR42776:SF4">
    <property type="entry name" value="ACYLAMINO-ACID-RELEASING ENZYME"/>
    <property type="match status" value="1"/>
</dbReference>
<dbReference type="RefSeq" id="XP_001013301.2">
    <property type="nucleotide sequence ID" value="XM_001013301.2"/>
</dbReference>
<reference evidence="11" key="1">
    <citation type="journal article" date="2006" name="PLoS Biol.">
        <title>Macronuclear genome sequence of the ciliate Tetrahymena thermophila, a model eukaryote.</title>
        <authorList>
            <person name="Eisen J.A."/>
            <person name="Coyne R.S."/>
            <person name="Wu M."/>
            <person name="Wu D."/>
            <person name="Thiagarajan M."/>
            <person name="Wortman J.R."/>
            <person name="Badger J.H."/>
            <person name="Ren Q."/>
            <person name="Amedeo P."/>
            <person name="Jones K.M."/>
            <person name="Tallon L.J."/>
            <person name="Delcher A.L."/>
            <person name="Salzberg S.L."/>
            <person name="Silva J.C."/>
            <person name="Haas B.J."/>
            <person name="Majoros W.H."/>
            <person name="Farzad M."/>
            <person name="Carlton J.M."/>
            <person name="Smith R.K. Jr."/>
            <person name="Garg J."/>
            <person name="Pearlman R.E."/>
            <person name="Karrer K.M."/>
            <person name="Sun L."/>
            <person name="Manning G."/>
            <person name="Elde N.C."/>
            <person name="Turkewitz A.P."/>
            <person name="Asai D.J."/>
            <person name="Wilkes D.E."/>
            <person name="Wang Y."/>
            <person name="Cai H."/>
            <person name="Collins K."/>
            <person name="Stewart B.A."/>
            <person name="Lee S.R."/>
            <person name="Wilamowska K."/>
            <person name="Weinberg Z."/>
            <person name="Ruzzo W.L."/>
            <person name="Wloga D."/>
            <person name="Gaertig J."/>
            <person name="Frankel J."/>
            <person name="Tsao C.-C."/>
            <person name="Gorovsky M.A."/>
            <person name="Keeling P.J."/>
            <person name="Waller R.F."/>
            <person name="Patron N.J."/>
            <person name="Cherry J.M."/>
            <person name="Stover N.A."/>
            <person name="Krieger C.J."/>
            <person name="del Toro C."/>
            <person name="Ryder H.F."/>
            <person name="Williamson S.C."/>
            <person name="Barbeau R.A."/>
            <person name="Hamilton E.P."/>
            <person name="Orias E."/>
        </authorList>
    </citation>
    <scope>NUCLEOTIDE SEQUENCE [LARGE SCALE GENOMIC DNA]</scope>
    <source>
        <strain evidence="11">SB210</strain>
    </source>
</reference>
<comment type="similarity">
    <text evidence="3">Belongs to the peptidase S9C family.</text>
</comment>
<sequence length="761" mass="87476">MDSKRLKLLTKFLERVFQSSHSINSVEMISDKTVKVNWAQHNIRDSVTYNYSNLYDFDQNKREIGKKLNDFPIQVQKNISVYSPERSLKAVIQSVQDKTKTKNFSVIEIYKGEDIVSQVNLQEMHEKILDDPIVGNAIVWNKKETKFLYIAQVKAKPTKNYFEVEEDKDLDDVNRTYNLDSDFGEGMNGITKAHLFEYNIESQTLSQIEIPENIFPSNPQYLDESGESIILQGYKLHPEFRYGILHCFNRQSDIFLLQNLNRNQLYPKPAKNSSDAKNDTASDEKKQLNFKVISQDEVSFKPMVSPDGQKIAYFGAPLSPPHLNYMGMKIINTQDWSIEEIIPIRKENLTESGEFMGICGFYDDLKNFFWLKDSIHFVLTTIVGHSLGTFLVNSKTKQIRRFAVNKTESDEFQVIDYNNKFNTLFATHTNMAGPPQLAFLKNLDLSKGLDEIVQSADWQYITLSQGSSSIFPSLQEFALKYFEEQVIRSGESTACLWRIKQFDKEFIPKELKELYENNDKLNPLNNSDQDRPLIVFIHGGPHSSSTGLFAISHLYFLLQGYTILLPNYTGSAGYGQNYINKLLKNIGEIDAKEILNMIDQVIEKKLCDPKKAITMGGSYGGYMTGILSTRYHERFICAVMRNPVVNIPYLLNATDIPDWCLAECFGKKMTWNLTGEDYKTMFEFSPMSQPNKLPILNLLGAKDRRVPYQQSIAYHAQSIYNGTEIETYIYPESDHALRESLPTIVDSLIKQISFLEKHLLK</sequence>
<comment type="catalytic activity">
    <reaction evidence="1">
        <text>Cleavage of an N-acetyl or N-formyl amino acid from the N-terminus of a polypeptide.</text>
        <dbReference type="EC" id="3.4.19.1"/>
    </reaction>
</comment>
<protein>
    <recommendedName>
        <fullName evidence="5">acylaminoacyl-peptidase</fullName>
        <ecNumber evidence="5">3.4.19.1</ecNumber>
    </recommendedName>
</protein>
<evidence type="ECO:0000256" key="5">
    <source>
        <dbReference type="ARBA" id="ARBA00012917"/>
    </source>
</evidence>
<evidence type="ECO:0000313" key="11">
    <source>
        <dbReference type="Proteomes" id="UP000009168"/>
    </source>
</evidence>
<evidence type="ECO:0000259" key="9">
    <source>
        <dbReference type="Pfam" id="PF19283"/>
    </source>
</evidence>
<dbReference type="AlphaFoldDB" id="Q239B4"/>
<dbReference type="OrthoDB" id="294046at2759"/>
<dbReference type="HOGENOM" id="CLU_384744_0_0_1"/>
<comment type="subcellular location">
    <subcellularLocation>
        <location evidence="2">Cytoplasm</location>
    </subcellularLocation>
</comment>
<dbReference type="PANTHER" id="PTHR42776">
    <property type="entry name" value="SERINE PEPTIDASE S9 FAMILY MEMBER"/>
    <property type="match status" value="1"/>
</dbReference>
<dbReference type="GO" id="GO:0005737">
    <property type="term" value="C:cytoplasm"/>
    <property type="evidence" value="ECO:0007669"/>
    <property type="project" value="UniProtKB-SubCell"/>
</dbReference>
<evidence type="ECO:0000256" key="4">
    <source>
        <dbReference type="ARBA" id="ARBA00011881"/>
    </source>
</evidence>
<dbReference type="GO" id="GO:0008242">
    <property type="term" value="F:omega peptidase activity"/>
    <property type="evidence" value="ECO:0007669"/>
    <property type="project" value="UniProtKB-EC"/>
</dbReference>
<proteinExistence type="inferred from homology"/>
<dbReference type="InterPro" id="IPR045550">
    <property type="entry name" value="AARE_N"/>
</dbReference>
<dbReference type="EC" id="3.4.19.1" evidence="5"/>